<sequence length="144" mass="16353">MAKRNYQNNYVSVTQCLSALRKVGLEQWFLSNTRAFCNAESSKGKLIGTLIHQGIEDFTEGRKVKIETEYSGEIMNALNGFMIFRKEHPEIIFEKAEAALTSEKYQYNGTIDSKSSENNKSVVVDYKTGKTKKGELVCYPEYLA</sequence>
<reference evidence="1" key="1">
    <citation type="journal article" date="2014" name="Front. Microbiol.">
        <title>High frequency of phylogenetically diverse reductive dehalogenase-homologous genes in deep subseafloor sedimentary metagenomes.</title>
        <authorList>
            <person name="Kawai M."/>
            <person name="Futagami T."/>
            <person name="Toyoda A."/>
            <person name="Takaki Y."/>
            <person name="Nishi S."/>
            <person name="Hori S."/>
            <person name="Arai W."/>
            <person name="Tsubouchi T."/>
            <person name="Morono Y."/>
            <person name="Uchiyama I."/>
            <person name="Ito T."/>
            <person name="Fujiyama A."/>
            <person name="Inagaki F."/>
            <person name="Takami H."/>
        </authorList>
    </citation>
    <scope>NUCLEOTIDE SEQUENCE</scope>
    <source>
        <strain evidence="1">Expedition CK06-06</strain>
    </source>
</reference>
<proteinExistence type="predicted"/>
<protein>
    <recommendedName>
        <fullName evidence="2">PD-(D/E)XK endonuclease-like domain-containing protein</fullName>
    </recommendedName>
</protein>
<dbReference type="Gene3D" id="3.90.320.10">
    <property type="match status" value="1"/>
</dbReference>
<dbReference type="InterPro" id="IPR011604">
    <property type="entry name" value="PDDEXK-like_dom_sf"/>
</dbReference>
<evidence type="ECO:0008006" key="2">
    <source>
        <dbReference type="Google" id="ProtNLM"/>
    </source>
</evidence>
<dbReference type="AlphaFoldDB" id="X0VXK5"/>
<evidence type="ECO:0000313" key="1">
    <source>
        <dbReference type="EMBL" id="GAG15842.1"/>
    </source>
</evidence>
<organism evidence="1">
    <name type="scientific">marine sediment metagenome</name>
    <dbReference type="NCBI Taxonomy" id="412755"/>
    <lineage>
        <taxon>unclassified sequences</taxon>
        <taxon>metagenomes</taxon>
        <taxon>ecological metagenomes</taxon>
    </lineage>
</organism>
<name>X0VXK5_9ZZZZ</name>
<feature type="non-terminal residue" evidence="1">
    <location>
        <position position="144"/>
    </location>
</feature>
<gene>
    <name evidence="1" type="ORF">S01H1_57947</name>
</gene>
<dbReference type="EMBL" id="BARS01037822">
    <property type="protein sequence ID" value="GAG15842.1"/>
    <property type="molecule type" value="Genomic_DNA"/>
</dbReference>
<comment type="caution">
    <text evidence="1">The sequence shown here is derived from an EMBL/GenBank/DDBJ whole genome shotgun (WGS) entry which is preliminary data.</text>
</comment>
<accession>X0VXK5</accession>